<evidence type="ECO:0000313" key="2">
    <source>
        <dbReference type="Proteomes" id="UP000544872"/>
    </source>
</evidence>
<organism evidence="1 2">
    <name type="scientific">Novispirillum itersonii</name>
    <name type="common">Aquaspirillum itersonii</name>
    <dbReference type="NCBI Taxonomy" id="189"/>
    <lineage>
        <taxon>Bacteria</taxon>
        <taxon>Pseudomonadati</taxon>
        <taxon>Pseudomonadota</taxon>
        <taxon>Alphaproteobacteria</taxon>
        <taxon>Rhodospirillales</taxon>
        <taxon>Novispirillaceae</taxon>
        <taxon>Novispirillum</taxon>
    </lineage>
</organism>
<gene>
    <name evidence="1" type="ORF">FHS48_003858</name>
</gene>
<keyword evidence="2" id="KW-1185">Reference proteome</keyword>
<dbReference type="RefSeq" id="WP_184266344.1">
    <property type="nucleotide sequence ID" value="NZ_JACIIX010000024.1"/>
</dbReference>
<protein>
    <submittedName>
        <fullName evidence="1">Uncharacterized protein</fullName>
    </submittedName>
</protein>
<reference evidence="1 2" key="1">
    <citation type="submission" date="2020-08" db="EMBL/GenBank/DDBJ databases">
        <title>Genomic Encyclopedia of Type Strains, Phase IV (KMG-IV): sequencing the most valuable type-strain genomes for metagenomic binning, comparative biology and taxonomic classification.</title>
        <authorList>
            <person name="Goeker M."/>
        </authorList>
    </citation>
    <scope>NUCLEOTIDE SEQUENCE [LARGE SCALE GENOMIC DNA]</scope>
    <source>
        <strain evidence="1 2">DSM 11590</strain>
    </source>
</reference>
<comment type="caution">
    <text evidence="1">The sequence shown here is derived from an EMBL/GenBank/DDBJ whole genome shotgun (WGS) entry which is preliminary data.</text>
</comment>
<dbReference type="EMBL" id="JACIIX010000024">
    <property type="protein sequence ID" value="MBB6212404.1"/>
    <property type="molecule type" value="Genomic_DNA"/>
</dbReference>
<proteinExistence type="predicted"/>
<dbReference type="AlphaFoldDB" id="A0A7X0DPI5"/>
<evidence type="ECO:0000313" key="1">
    <source>
        <dbReference type="EMBL" id="MBB6212404.1"/>
    </source>
</evidence>
<name>A0A7X0DPI5_NOVIT</name>
<accession>A0A7X0DPI5</accession>
<dbReference type="Proteomes" id="UP000544872">
    <property type="component" value="Unassembled WGS sequence"/>
</dbReference>
<sequence>MTFVLTEDDAMNDDFPIEQGLKMNVPSAAERQLQAGYPVYYHDDKFPDPNLLIREDPDGTKTLVRVHLGAAGGRFEDVRVL</sequence>